<evidence type="ECO:0000313" key="2">
    <source>
        <dbReference type="EMBL" id="PIC25911.1"/>
    </source>
</evidence>
<dbReference type="InterPro" id="IPR026669">
    <property type="entry name" value="Arsenite_MeTrfase-like"/>
</dbReference>
<protein>
    <recommendedName>
        <fullName evidence="4">Methyltransferase domain-containing protein</fullName>
    </recommendedName>
</protein>
<dbReference type="PANTHER" id="PTHR43675:SF1">
    <property type="entry name" value="RIKEN CDNA 2700097O09 GENE"/>
    <property type="match status" value="1"/>
</dbReference>
<dbReference type="OrthoDB" id="15794at2759"/>
<evidence type="ECO:0000313" key="3">
    <source>
        <dbReference type="Proteomes" id="UP000230233"/>
    </source>
</evidence>
<dbReference type="EMBL" id="PDUG01000005">
    <property type="protein sequence ID" value="PIC25911.1"/>
    <property type="molecule type" value="Genomic_DNA"/>
</dbReference>
<dbReference type="GO" id="GO:0008168">
    <property type="term" value="F:methyltransferase activity"/>
    <property type="evidence" value="ECO:0007669"/>
    <property type="project" value="TreeGrafter"/>
</dbReference>
<dbReference type="CDD" id="cd02440">
    <property type="entry name" value="AdoMet_MTases"/>
    <property type="match status" value="1"/>
</dbReference>
<feature type="compositionally biased region" description="Polar residues" evidence="1">
    <location>
        <begin position="215"/>
        <end position="234"/>
    </location>
</feature>
<evidence type="ECO:0008006" key="4">
    <source>
        <dbReference type="Google" id="ProtNLM"/>
    </source>
</evidence>
<name>A0A2G5TFT6_9PELO</name>
<sequence>MDRRHNNAPDFQRRPLFALADFLLRYIRAILVFFFDGTKRQNLEKLVGWLRLQFRNHITASVENALQMVLRSELLFQLNRYLGGLLRFRTGNGGRSMYVDCLVDTPDIEEARLEIEEDVRREIPRIDRPIAENRERMTTEYYEDISPPTREPVPEPVESFDQKMARNLNSAATYVGPARRFGPSLVPREEPATDYFMADVPSTSSSFPDWPALSNPPSHCSRQPDPSASNSSHTLPPRTQCAERVQTPLTESDVTLEYDQFSEDDEPTLGDDLESLTPIRENIPPLQNVPMDSQRAPRNADIRDNNANDSEKTIPHNQSDSESYEILSEFRSVSALILPKELMEGVYKSLNTDDVPEKSHDQQAEFIMGKLFPKRSPLTNASMYRTGDNKVLGFQNSDTHKIWLTPIENQVIFLNGKLVACEPRKLGICEICASYKFSNHETLRCDCCKRVFHAKAVFSMASISGKPSKSKEVRETKEKIVELLSKLKIEEVIEIKDWLNKYVDETPPEQITANHEKEQKKKILEKGAQKLDRIATFLKDKGVDVPSKELNKLKYPTEGFDSDCNEINTCEVDSFLYDDDDVEELVQQNQLSRSYCPDCNSRNTIPLNFISHSLSRLQIKFLFDKLMPPTCQNVLDIGSRLGAVVYGASLFTNGNVHTVGVEMDSDYAALALQTIRQFGLKNIEILREDIRHLPQVFKENQFIVMNNVFSFFLSKTEQEECWEFLHTHMRPGTVLAHHPPVEKITEHLDLSFAVEDWLEFVNTTEQCAEYAGDDSEIFEEMESICKYIVRNPEV</sequence>
<dbReference type="InterPro" id="IPR029063">
    <property type="entry name" value="SAM-dependent_MTases_sf"/>
</dbReference>
<dbReference type="AlphaFoldDB" id="A0A2G5TFT6"/>
<dbReference type="STRING" id="1611254.A0A2G5TFT6"/>
<dbReference type="Gene3D" id="3.40.50.150">
    <property type="entry name" value="Vaccinia Virus protein VP39"/>
    <property type="match status" value="1"/>
</dbReference>
<organism evidence="2 3">
    <name type="scientific">Caenorhabditis nigoni</name>
    <dbReference type="NCBI Taxonomy" id="1611254"/>
    <lineage>
        <taxon>Eukaryota</taxon>
        <taxon>Metazoa</taxon>
        <taxon>Ecdysozoa</taxon>
        <taxon>Nematoda</taxon>
        <taxon>Chromadorea</taxon>
        <taxon>Rhabditida</taxon>
        <taxon>Rhabditina</taxon>
        <taxon>Rhabditomorpha</taxon>
        <taxon>Rhabditoidea</taxon>
        <taxon>Rhabditidae</taxon>
        <taxon>Peloderinae</taxon>
        <taxon>Caenorhabditis</taxon>
    </lineage>
</organism>
<gene>
    <name evidence="2" type="primary">Cnig_chr_V.g18659</name>
    <name evidence="2" type="ORF">B9Z55_018659</name>
</gene>
<proteinExistence type="predicted"/>
<feature type="compositionally biased region" description="Basic and acidic residues" evidence="1">
    <location>
        <begin position="298"/>
        <end position="314"/>
    </location>
</feature>
<feature type="region of interest" description="Disordered" evidence="1">
    <location>
        <begin position="281"/>
        <end position="322"/>
    </location>
</feature>
<accession>A0A2G5TFT6</accession>
<reference evidence="3" key="1">
    <citation type="submission" date="2017-10" db="EMBL/GenBank/DDBJ databases">
        <title>Rapid genome shrinkage in a self-fertile nematode reveals novel sperm competition proteins.</title>
        <authorList>
            <person name="Yin D."/>
            <person name="Schwarz E.M."/>
            <person name="Thomas C.G."/>
            <person name="Felde R.L."/>
            <person name="Korf I.F."/>
            <person name="Cutter A.D."/>
            <person name="Schartner C.M."/>
            <person name="Ralston E.J."/>
            <person name="Meyer B.J."/>
            <person name="Haag E.S."/>
        </authorList>
    </citation>
    <scope>NUCLEOTIDE SEQUENCE [LARGE SCALE GENOMIC DNA]</scope>
    <source>
        <strain evidence="3">JU1422</strain>
    </source>
</reference>
<keyword evidence="3" id="KW-1185">Reference proteome</keyword>
<feature type="region of interest" description="Disordered" evidence="1">
    <location>
        <begin position="199"/>
        <end position="252"/>
    </location>
</feature>
<dbReference type="Proteomes" id="UP000230233">
    <property type="component" value="Chromosome V"/>
</dbReference>
<evidence type="ECO:0000256" key="1">
    <source>
        <dbReference type="SAM" id="MobiDB-lite"/>
    </source>
</evidence>
<comment type="caution">
    <text evidence="2">The sequence shown here is derived from an EMBL/GenBank/DDBJ whole genome shotgun (WGS) entry which is preliminary data.</text>
</comment>
<dbReference type="PANTHER" id="PTHR43675">
    <property type="entry name" value="ARSENITE METHYLTRANSFERASE"/>
    <property type="match status" value="1"/>
</dbReference>
<dbReference type="SUPFAM" id="SSF53335">
    <property type="entry name" value="S-adenosyl-L-methionine-dependent methyltransferases"/>
    <property type="match status" value="1"/>
</dbReference>